<organism evidence="2 3">
    <name type="scientific">Panicum virgatum</name>
    <name type="common">Blackwell switchgrass</name>
    <dbReference type="NCBI Taxonomy" id="38727"/>
    <lineage>
        <taxon>Eukaryota</taxon>
        <taxon>Viridiplantae</taxon>
        <taxon>Streptophyta</taxon>
        <taxon>Embryophyta</taxon>
        <taxon>Tracheophyta</taxon>
        <taxon>Spermatophyta</taxon>
        <taxon>Magnoliopsida</taxon>
        <taxon>Liliopsida</taxon>
        <taxon>Poales</taxon>
        <taxon>Poaceae</taxon>
        <taxon>PACMAD clade</taxon>
        <taxon>Panicoideae</taxon>
        <taxon>Panicodae</taxon>
        <taxon>Paniceae</taxon>
        <taxon>Panicinae</taxon>
        <taxon>Panicum</taxon>
        <taxon>Panicum sect. Hiantes</taxon>
    </lineage>
</organism>
<keyword evidence="3" id="KW-1185">Reference proteome</keyword>
<accession>A0A8T0XE91</accession>
<evidence type="ECO:0000256" key="1">
    <source>
        <dbReference type="SAM" id="MobiDB-lite"/>
    </source>
</evidence>
<feature type="compositionally biased region" description="Polar residues" evidence="1">
    <location>
        <begin position="1"/>
        <end position="13"/>
    </location>
</feature>
<feature type="compositionally biased region" description="Pro residues" evidence="1">
    <location>
        <begin position="101"/>
        <end position="110"/>
    </location>
</feature>
<gene>
    <name evidence="2" type="ORF">PVAP13_1KG226000</name>
</gene>
<feature type="compositionally biased region" description="Pro residues" evidence="1">
    <location>
        <begin position="196"/>
        <end position="210"/>
    </location>
</feature>
<reference evidence="2" key="1">
    <citation type="submission" date="2020-05" db="EMBL/GenBank/DDBJ databases">
        <title>WGS assembly of Panicum virgatum.</title>
        <authorList>
            <person name="Lovell J.T."/>
            <person name="Jenkins J."/>
            <person name="Shu S."/>
            <person name="Juenger T.E."/>
            <person name="Schmutz J."/>
        </authorList>
    </citation>
    <scope>NUCLEOTIDE SEQUENCE</scope>
    <source>
        <strain evidence="2">AP13</strain>
    </source>
</reference>
<feature type="compositionally biased region" description="Basic and acidic residues" evidence="1">
    <location>
        <begin position="49"/>
        <end position="62"/>
    </location>
</feature>
<dbReference type="InterPro" id="IPR021470">
    <property type="entry name" value="DUF3123"/>
</dbReference>
<feature type="region of interest" description="Disordered" evidence="1">
    <location>
        <begin position="1"/>
        <end position="140"/>
    </location>
</feature>
<dbReference type="Pfam" id="PF11321">
    <property type="entry name" value="DUF3123"/>
    <property type="match status" value="1"/>
</dbReference>
<proteinExistence type="predicted"/>
<dbReference type="AlphaFoldDB" id="A0A8T0XE91"/>
<protein>
    <submittedName>
        <fullName evidence="2">Uncharacterized protein</fullName>
    </submittedName>
</protein>
<evidence type="ECO:0000313" key="3">
    <source>
        <dbReference type="Proteomes" id="UP000823388"/>
    </source>
</evidence>
<feature type="compositionally biased region" description="Low complexity" evidence="1">
    <location>
        <begin position="111"/>
        <end position="121"/>
    </location>
</feature>
<feature type="compositionally biased region" description="Low complexity" evidence="1">
    <location>
        <begin position="211"/>
        <end position="221"/>
    </location>
</feature>
<dbReference type="EMBL" id="CM029037">
    <property type="protein sequence ID" value="KAG2658370.1"/>
    <property type="molecule type" value="Genomic_DNA"/>
</dbReference>
<name>A0A8T0XE91_PANVG</name>
<sequence length="257" mass="27747">MVMLPRSSSSGMQSIRRELQRRRPRPLAPKRSAASKPSPPPPLEVSRYTGREPRPRAPRQEDPSSTASKPPPGSSAGTHAPRPPRPRPPHPSPRPTVISPSTPPPPPPRSTPSSIQSASPSTLGTDEHMRPGTRVSVRTRTTTLKTGEVLVFWLRAMIVSPVHGGYEVIYDGNWPPGDPYGTVHVPRQHVRMIKPSPSPTTPPPSLPPYSAPSSSATAAAARMKEMRPAPRPTTGGKSLRLIRSLLPEMENQARAAA</sequence>
<comment type="caution">
    <text evidence="2">The sequence shown here is derived from an EMBL/GenBank/DDBJ whole genome shotgun (WGS) entry which is preliminary data.</text>
</comment>
<dbReference type="Proteomes" id="UP000823388">
    <property type="component" value="Chromosome 1K"/>
</dbReference>
<feature type="region of interest" description="Disordered" evidence="1">
    <location>
        <begin position="192"/>
        <end position="240"/>
    </location>
</feature>
<evidence type="ECO:0000313" key="2">
    <source>
        <dbReference type="EMBL" id="KAG2658370.1"/>
    </source>
</evidence>